<dbReference type="GO" id="GO:0046872">
    <property type="term" value="F:metal ion binding"/>
    <property type="evidence" value="ECO:0007669"/>
    <property type="project" value="UniProtKB-KW"/>
</dbReference>
<evidence type="ECO:0000256" key="3">
    <source>
        <dbReference type="ARBA" id="ARBA00022723"/>
    </source>
</evidence>
<keyword evidence="7 10" id="KW-0546">Nucleotide metabolism</keyword>
<protein>
    <recommendedName>
        <fullName evidence="10">dITP/XTP pyrophosphatase</fullName>
        <ecNumber evidence="10">3.6.1.66</ecNumber>
    </recommendedName>
    <alternativeName>
        <fullName evidence="10">Non-canonical purine NTP pyrophosphatase</fullName>
    </alternativeName>
    <alternativeName>
        <fullName evidence="10">Non-standard purine NTP pyrophosphatase</fullName>
    </alternativeName>
    <alternativeName>
        <fullName evidence="10">Nucleoside-triphosphate diphosphatase</fullName>
    </alternativeName>
    <alternativeName>
        <fullName evidence="10">Nucleoside-triphosphate pyrophosphatase</fullName>
        <shortName evidence="10">NTPase</shortName>
    </alternativeName>
</protein>
<name>A0A6P1Y1E2_9SPIR</name>
<evidence type="ECO:0000256" key="8">
    <source>
        <dbReference type="ARBA" id="ARBA00051875"/>
    </source>
</evidence>
<dbReference type="Gene3D" id="3.90.950.10">
    <property type="match status" value="1"/>
</dbReference>
<feature type="binding site" evidence="10">
    <location>
        <position position="174"/>
    </location>
    <ligand>
        <name>substrate</name>
    </ligand>
</feature>
<evidence type="ECO:0000256" key="6">
    <source>
        <dbReference type="ARBA" id="ARBA00022842"/>
    </source>
</evidence>
<keyword evidence="3 10" id="KW-0479">Metal-binding</keyword>
<comment type="function">
    <text evidence="10">Pyrophosphatase that catalyzes the hydrolysis of nucleoside triphosphates to their monophosphate derivatives, with a high preference for the non-canonical purine nucleotides XTP (xanthosine triphosphate), dITP (deoxyinosine triphosphate) and ITP. Seems to function as a house-cleaning enzyme that removes non-canonical purine nucleotides from the nucleotide pool, thus preventing their incorporation into DNA/RNA and avoiding chromosomal lesions.</text>
</comment>
<proteinExistence type="inferred from homology"/>
<dbReference type="InterPro" id="IPR020922">
    <property type="entry name" value="dITP/XTP_pyrophosphatase"/>
</dbReference>
<evidence type="ECO:0000256" key="10">
    <source>
        <dbReference type="HAMAP-Rule" id="MF_01405"/>
    </source>
</evidence>
<dbReference type="GO" id="GO:0009146">
    <property type="term" value="P:purine nucleoside triphosphate catabolic process"/>
    <property type="evidence" value="ECO:0007669"/>
    <property type="project" value="UniProtKB-UniRule"/>
</dbReference>
<dbReference type="AlphaFoldDB" id="A0A6P1Y1E2"/>
<dbReference type="Pfam" id="PF01725">
    <property type="entry name" value="Ham1p_like"/>
    <property type="match status" value="1"/>
</dbReference>
<comment type="catalytic activity">
    <reaction evidence="8 10">
        <text>dITP + H2O = dIMP + diphosphate + H(+)</text>
        <dbReference type="Rhea" id="RHEA:28342"/>
        <dbReference type="ChEBI" id="CHEBI:15377"/>
        <dbReference type="ChEBI" id="CHEBI:15378"/>
        <dbReference type="ChEBI" id="CHEBI:33019"/>
        <dbReference type="ChEBI" id="CHEBI:61194"/>
        <dbReference type="ChEBI" id="CHEBI:61382"/>
        <dbReference type="EC" id="3.6.1.66"/>
    </reaction>
</comment>
<comment type="cofactor">
    <cofactor evidence="10">
        <name>Mg(2+)</name>
        <dbReference type="ChEBI" id="CHEBI:18420"/>
    </cofactor>
    <text evidence="10">Binds 1 Mg(2+) ion per subunit.</text>
</comment>
<dbReference type="NCBIfam" id="TIGR00042">
    <property type="entry name" value="RdgB/HAM1 family non-canonical purine NTP pyrophosphatase"/>
    <property type="match status" value="1"/>
</dbReference>
<feature type="active site" description="Proton acceptor" evidence="10">
    <location>
        <position position="67"/>
    </location>
</feature>
<gene>
    <name evidence="12" type="primary">rdgB</name>
    <name evidence="12" type="ORF">GWP43_06050</name>
</gene>
<keyword evidence="6 10" id="KW-0460">Magnesium</keyword>
<comment type="catalytic activity">
    <reaction evidence="9 10">
        <text>XTP + H2O = XMP + diphosphate + H(+)</text>
        <dbReference type="Rhea" id="RHEA:28610"/>
        <dbReference type="ChEBI" id="CHEBI:15377"/>
        <dbReference type="ChEBI" id="CHEBI:15378"/>
        <dbReference type="ChEBI" id="CHEBI:33019"/>
        <dbReference type="ChEBI" id="CHEBI:57464"/>
        <dbReference type="ChEBI" id="CHEBI:61314"/>
        <dbReference type="EC" id="3.6.1.66"/>
    </reaction>
</comment>
<evidence type="ECO:0000256" key="9">
    <source>
        <dbReference type="ARBA" id="ARBA00052017"/>
    </source>
</evidence>
<accession>A0A6P1Y1E2</accession>
<dbReference type="PANTHER" id="PTHR11067">
    <property type="entry name" value="INOSINE TRIPHOSPHATE PYROPHOSPHATASE/HAM1 PROTEIN"/>
    <property type="match status" value="1"/>
</dbReference>
<evidence type="ECO:0000313" key="12">
    <source>
        <dbReference type="EMBL" id="QHX43080.1"/>
    </source>
</evidence>
<dbReference type="InterPro" id="IPR002637">
    <property type="entry name" value="RdgB/HAM1"/>
</dbReference>
<feature type="binding site" evidence="10">
    <location>
        <begin position="179"/>
        <end position="180"/>
    </location>
    <ligand>
        <name>substrate</name>
    </ligand>
</feature>
<keyword evidence="4 10" id="KW-0547">Nucleotide-binding</keyword>
<dbReference type="GO" id="GO:0036220">
    <property type="term" value="F:ITP diphosphatase activity"/>
    <property type="evidence" value="ECO:0007669"/>
    <property type="project" value="UniProtKB-UniRule"/>
</dbReference>
<dbReference type="KEGG" id="trz:GWP43_06050"/>
<dbReference type="RefSeq" id="WP_162663410.1">
    <property type="nucleotide sequence ID" value="NZ_CP048020.1"/>
</dbReference>
<dbReference type="Proteomes" id="UP000464374">
    <property type="component" value="Chromosome"/>
</dbReference>
<dbReference type="PANTHER" id="PTHR11067:SF9">
    <property type="entry name" value="INOSINE TRIPHOSPHATE PYROPHOSPHATASE"/>
    <property type="match status" value="1"/>
</dbReference>
<evidence type="ECO:0000256" key="7">
    <source>
        <dbReference type="ARBA" id="ARBA00023080"/>
    </source>
</evidence>
<evidence type="ECO:0000256" key="2">
    <source>
        <dbReference type="ARBA" id="ARBA00011738"/>
    </source>
</evidence>
<dbReference type="GO" id="GO:0000166">
    <property type="term" value="F:nucleotide binding"/>
    <property type="evidence" value="ECO:0007669"/>
    <property type="project" value="UniProtKB-KW"/>
</dbReference>
<evidence type="ECO:0000256" key="1">
    <source>
        <dbReference type="ARBA" id="ARBA00008023"/>
    </source>
</evidence>
<evidence type="ECO:0000256" key="5">
    <source>
        <dbReference type="ARBA" id="ARBA00022801"/>
    </source>
</evidence>
<dbReference type="SUPFAM" id="SSF52972">
    <property type="entry name" value="ITPase-like"/>
    <property type="match status" value="1"/>
</dbReference>
<dbReference type="EC" id="3.6.1.66" evidence="10"/>
<evidence type="ECO:0000313" key="13">
    <source>
        <dbReference type="Proteomes" id="UP000464374"/>
    </source>
</evidence>
<dbReference type="HAMAP" id="MF_01405">
    <property type="entry name" value="Non_canon_purine_NTPase"/>
    <property type="match status" value="1"/>
</dbReference>
<feature type="binding site" evidence="10">
    <location>
        <position position="38"/>
    </location>
    <ligand>
        <name>Mg(2+)</name>
        <dbReference type="ChEBI" id="CHEBI:18420"/>
    </ligand>
</feature>
<dbReference type="GO" id="GO:0005829">
    <property type="term" value="C:cytosol"/>
    <property type="evidence" value="ECO:0007669"/>
    <property type="project" value="TreeGrafter"/>
</dbReference>
<reference evidence="12 13" key="1">
    <citation type="submission" date="2020-01" db="EMBL/GenBank/DDBJ databases">
        <title>Complete genome sequence of a human oral phylogroup 1 Treponema sp. strain ATCC 700766, originally isolated from periodontitis dental plaque.</title>
        <authorList>
            <person name="Chan Y."/>
            <person name="Huo Y.-B."/>
            <person name="Yu X.-L."/>
            <person name="Zeng H."/>
            <person name="Leung W.-K."/>
            <person name="Watt R.M."/>
        </authorList>
    </citation>
    <scope>NUCLEOTIDE SEQUENCE [LARGE SCALE GENOMIC DNA]</scope>
    <source>
        <strain evidence="12 13">OMZ 804</strain>
    </source>
</reference>
<dbReference type="GO" id="GO:0009117">
    <property type="term" value="P:nucleotide metabolic process"/>
    <property type="evidence" value="ECO:0007669"/>
    <property type="project" value="UniProtKB-KW"/>
</dbReference>
<dbReference type="CDD" id="cd00515">
    <property type="entry name" value="HAM1"/>
    <property type="match status" value="1"/>
</dbReference>
<comment type="similarity">
    <text evidence="1 10 11">Belongs to the HAM1 NTPase family.</text>
</comment>
<feature type="binding site" evidence="10">
    <location>
        <begin position="151"/>
        <end position="154"/>
    </location>
    <ligand>
        <name>substrate</name>
    </ligand>
</feature>
<feature type="binding site" evidence="10">
    <location>
        <position position="68"/>
    </location>
    <ligand>
        <name>substrate</name>
    </ligand>
</feature>
<evidence type="ECO:0000256" key="11">
    <source>
        <dbReference type="RuleBase" id="RU003781"/>
    </source>
</evidence>
<evidence type="ECO:0000256" key="4">
    <source>
        <dbReference type="ARBA" id="ARBA00022741"/>
    </source>
</evidence>
<dbReference type="EMBL" id="CP048020">
    <property type="protein sequence ID" value="QHX43080.1"/>
    <property type="molecule type" value="Genomic_DNA"/>
</dbReference>
<dbReference type="InterPro" id="IPR029001">
    <property type="entry name" value="ITPase-like_fam"/>
</dbReference>
<sequence>MHIYLASGNRHKQEEFAAILKDYHISLPADAGIVFDPEETGTTFLENALLKARVLYESVKCPVIADDSGLCIDALGGKPGIYSARYGMKDGVQLKAEERNQLVLQQMEGVENRSCRFVCCIAVMLDAHRFFTVQETCEGVIAKSESGHHGFGYDPIVYLPKIGKTVAELTAQEKNELSHRGKAGRLVAQLLAMFPSTASGC</sequence>
<feature type="binding site" evidence="10">
    <location>
        <position position="67"/>
    </location>
    <ligand>
        <name>Mg(2+)</name>
        <dbReference type="ChEBI" id="CHEBI:18420"/>
    </ligand>
</feature>
<dbReference type="GO" id="GO:0036222">
    <property type="term" value="F:XTP diphosphatase activity"/>
    <property type="evidence" value="ECO:0007669"/>
    <property type="project" value="UniProtKB-UniRule"/>
</dbReference>
<dbReference type="GO" id="GO:0035870">
    <property type="term" value="F:dITP diphosphatase activity"/>
    <property type="evidence" value="ECO:0007669"/>
    <property type="project" value="UniProtKB-UniRule"/>
</dbReference>
<comment type="subunit">
    <text evidence="2 10">Homodimer.</text>
</comment>
<feature type="binding site" evidence="10">
    <location>
        <begin position="7"/>
        <end position="12"/>
    </location>
    <ligand>
        <name>substrate</name>
    </ligand>
</feature>
<comment type="catalytic activity">
    <reaction evidence="10">
        <text>ITP + H2O = IMP + diphosphate + H(+)</text>
        <dbReference type="Rhea" id="RHEA:29399"/>
        <dbReference type="ChEBI" id="CHEBI:15377"/>
        <dbReference type="ChEBI" id="CHEBI:15378"/>
        <dbReference type="ChEBI" id="CHEBI:33019"/>
        <dbReference type="ChEBI" id="CHEBI:58053"/>
        <dbReference type="ChEBI" id="CHEBI:61402"/>
        <dbReference type="EC" id="3.6.1.66"/>
    </reaction>
</comment>
<dbReference type="FunFam" id="3.90.950.10:FF:000001">
    <property type="entry name" value="dITP/XTP pyrophosphatase"/>
    <property type="match status" value="1"/>
</dbReference>
<organism evidence="12 13">
    <name type="scientific">Treponema vincentii</name>
    <dbReference type="NCBI Taxonomy" id="69710"/>
    <lineage>
        <taxon>Bacteria</taxon>
        <taxon>Pseudomonadati</taxon>
        <taxon>Spirochaetota</taxon>
        <taxon>Spirochaetia</taxon>
        <taxon>Spirochaetales</taxon>
        <taxon>Treponemataceae</taxon>
        <taxon>Treponema</taxon>
    </lineage>
</organism>
<dbReference type="GO" id="GO:0017111">
    <property type="term" value="F:ribonucleoside triphosphate phosphatase activity"/>
    <property type="evidence" value="ECO:0007669"/>
    <property type="project" value="InterPro"/>
</dbReference>
<keyword evidence="5 10" id="KW-0378">Hydrolase</keyword>